<proteinExistence type="predicted"/>
<dbReference type="Gene3D" id="3.40.50.720">
    <property type="entry name" value="NAD(P)-binding Rossmann-like Domain"/>
    <property type="match status" value="1"/>
</dbReference>
<dbReference type="CDD" id="cd05325">
    <property type="entry name" value="carb_red_sniffer_like_SDR_c"/>
    <property type="match status" value="1"/>
</dbReference>
<dbReference type="InterPro" id="IPR052184">
    <property type="entry name" value="SDR_enzymes"/>
</dbReference>
<protein>
    <submittedName>
        <fullName evidence="1">Short chain dehydrogenase</fullName>
    </submittedName>
</protein>
<dbReference type="PANTHER" id="PTHR45458">
    <property type="entry name" value="SHORT-CHAIN DEHYDROGENASE/REDUCTASE SDR"/>
    <property type="match status" value="1"/>
</dbReference>
<dbReference type="NCBIfam" id="NF005403">
    <property type="entry name" value="PRK06953.1"/>
    <property type="match status" value="1"/>
</dbReference>
<dbReference type="RefSeq" id="WP_104303039.1">
    <property type="nucleotide sequence ID" value="NZ_PSNX01000011.1"/>
</dbReference>
<evidence type="ECO:0000313" key="1">
    <source>
        <dbReference type="EMBL" id="PPE65705.1"/>
    </source>
</evidence>
<dbReference type="OrthoDB" id="5786478at2"/>
<comment type="caution">
    <text evidence="1">The sequence shown here is derived from an EMBL/GenBank/DDBJ whole genome shotgun (WGS) entry which is preliminary data.</text>
</comment>
<dbReference type="SUPFAM" id="SSF51735">
    <property type="entry name" value="NAD(P)-binding Rossmann-fold domains"/>
    <property type="match status" value="1"/>
</dbReference>
<sequence>MMQVLVIGASRGLGLEFARQFRTAGARVVATARSEAGLSALRALGCEALPLDLLDAASVAGLGWRLDGERFDAVVLNAGVYGPRTQGLESPTQDDFDTVMRTNVLGPMRVLPQIEATLAAGAKLMVLSSMMGSIGQRSSTTGWLYRASKAAVNSVLRDAALTLGPRGITCVAVHPGWVQTDMGGPNASLPPERSVADLRRLLARLTPDDNGHFLNHDGSPIAW</sequence>
<accession>A0A2S5SSI3</accession>
<dbReference type="Proteomes" id="UP000238605">
    <property type="component" value="Unassembled WGS sequence"/>
</dbReference>
<dbReference type="Pfam" id="PF13561">
    <property type="entry name" value="adh_short_C2"/>
    <property type="match status" value="1"/>
</dbReference>
<dbReference type="EMBL" id="PSNX01000011">
    <property type="protein sequence ID" value="PPE65705.1"/>
    <property type="molecule type" value="Genomic_DNA"/>
</dbReference>
<dbReference type="InterPro" id="IPR002347">
    <property type="entry name" value="SDR_fam"/>
</dbReference>
<organism evidence="1 2">
    <name type="scientific">Caldimonas caldifontis</name>
    <dbReference type="NCBI Taxonomy" id="1452508"/>
    <lineage>
        <taxon>Bacteria</taxon>
        <taxon>Pseudomonadati</taxon>
        <taxon>Pseudomonadota</taxon>
        <taxon>Betaproteobacteria</taxon>
        <taxon>Burkholderiales</taxon>
        <taxon>Sphaerotilaceae</taxon>
        <taxon>Caldimonas</taxon>
    </lineage>
</organism>
<dbReference type="GO" id="GO:0016616">
    <property type="term" value="F:oxidoreductase activity, acting on the CH-OH group of donors, NAD or NADP as acceptor"/>
    <property type="evidence" value="ECO:0007669"/>
    <property type="project" value="TreeGrafter"/>
</dbReference>
<dbReference type="PANTHER" id="PTHR45458:SF1">
    <property type="entry name" value="SHORT CHAIN DEHYDROGENASE"/>
    <property type="match status" value="1"/>
</dbReference>
<gene>
    <name evidence="1" type="ORF">C1704_12330</name>
</gene>
<name>A0A2S5SSI3_9BURK</name>
<dbReference type="InterPro" id="IPR036291">
    <property type="entry name" value="NAD(P)-bd_dom_sf"/>
</dbReference>
<dbReference type="AlphaFoldDB" id="A0A2S5SSI3"/>
<dbReference type="PRINTS" id="PR00081">
    <property type="entry name" value="GDHRDH"/>
</dbReference>
<reference evidence="1 2" key="1">
    <citation type="submission" date="2018-02" db="EMBL/GenBank/DDBJ databases">
        <title>Reclassifiation of [Polyangium] brachysporum DSM 7029 as Guopingzhaonella breviflexa gen. nov., sp. nov., a member of the family Comamonadaceae.</title>
        <authorList>
            <person name="Tang B."/>
        </authorList>
    </citation>
    <scope>NUCLEOTIDE SEQUENCE [LARGE SCALE GENOMIC DNA]</scope>
    <source>
        <strain evidence="1 2">BCRC 80649</strain>
    </source>
</reference>
<evidence type="ECO:0000313" key="2">
    <source>
        <dbReference type="Proteomes" id="UP000238605"/>
    </source>
</evidence>
<keyword evidence="2" id="KW-1185">Reference proteome</keyword>